<evidence type="ECO:0000313" key="3">
    <source>
        <dbReference type="Proteomes" id="UP001432322"/>
    </source>
</evidence>
<dbReference type="InterPro" id="IPR009060">
    <property type="entry name" value="UBA-like_sf"/>
</dbReference>
<dbReference type="InterPro" id="IPR015940">
    <property type="entry name" value="UBA"/>
</dbReference>
<feature type="non-terminal residue" evidence="2">
    <location>
        <position position="1"/>
    </location>
</feature>
<organism evidence="2 3">
    <name type="scientific">Pristionchus fissidentatus</name>
    <dbReference type="NCBI Taxonomy" id="1538716"/>
    <lineage>
        <taxon>Eukaryota</taxon>
        <taxon>Metazoa</taxon>
        <taxon>Ecdysozoa</taxon>
        <taxon>Nematoda</taxon>
        <taxon>Chromadorea</taxon>
        <taxon>Rhabditida</taxon>
        <taxon>Rhabditina</taxon>
        <taxon>Diplogasteromorpha</taxon>
        <taxon>Diplogasteroidea</taxon>
        <taxon>Neodiplogasteridae</taxon>
        <taxon>Pristionchus</taxon>
    </lineage>
</organism>
<dbReference type="Gene3D" id="1.10.8.10">
    <property type="entry name" value="DNA helicase RuvA subunit, C-terminal domain"/>
    <property type="match status" value="1"/>
</dbReference>
<keyword evidence="3" id="KW-1185">Reference proteome</keyword>
<dbReference type="Proteomes" id="UP001432322">
    <property type="component" value="Unassembled WGS sequence"/>
</dbReference>
<proteinExistence type="predicted"/>
<name>A0AAV5WA99_9BILA</name>
<evidence type="ECO:0000259" key="1">
    <source>
        <dbReference type="PROSITE" id="PS50030"/>
    </source>
</evidence>
<evidence type="ECO:0000313" key="2">
    <source>
        <dbReference type="EMBL" id="GMT28640.1"/>
    </source>
</evidence>
<dbReference type="EMBL" id="BTSY01000005">
    <property type="protein sequence ID" value="GMT28640.1"/>
    <property type="molecule type" value="Genomic_DNA"/>
</dbReference>
<dbReference type="PROSITE" id="PS50030">
    <property type="entry name" value="UBA"/>
    <property type="match status" value="1"/>
</dbReference>
<comment type="caution">
    <text evidence="2">The sequence shown here is derived from an EMBL/GenBank/DDBJ whole genome shotgun (WGS) entry which is preliminary data.</text>
</comment>
<reference evidence="2" key="1">
    <citation type="submission" date="2023-10" db="EMBL/GenBank/DDBJ databases">
        <title>Genome assembly of Pristionchus species.</title>
        <authorList>
            <person name="Yoshida K."/>
            <person name="Sommer R.J."/>
        </authorList>
    </citation>
    <scope>NUCLEOTIDE SEQUENCE</scope>
    <source>
        <strain evidence="2">RS5133</strain>
    </source>
</reference>
<gene>
    <name evidence="2" type="ORF">PFISCL1PPCAC_19937</name>
</gene>
<feature type="domain" description="UBA" evidence="1">
    <location>
        <begin position="251"/>
        <end position="295"/>
    </location>
</feature>
<dbReference type="AlphaFoldDB" id="A0AAV5WA99"/>
<accession>A0AAV5WA99</accession>
<sequence>HVMIEDKCDFVPLDSMNGMNADELIRTSGKDNSWFVSIGGSRVDGTVLLSSLSLVERSSIRIVEEVNQCSSQLPTNFEDTIEKLYKQMKKILSSNRSHMIADYISGHADMEEIRKKFGQMMVNSILYTIFNDFYTFKIFFSECTTERAALIREHPFIVDACLNLVDNVTIKHQGLRETRAARAAAATGAAAAAAAAGRGVGGRGGGGGRGAQPALFSADAINAAINSAMAANAQIPPSIAAPLPLPRNNNDLRQEYRTQLIQLREYGFEDDEINIQVLIESNGELGAAIELLIAMRESMEE</sequence>
<protein>
    <recommendedName>
        <fullName evidence="1">UBA domain-containing protein</fullName>
    </recommendedName>
</protein>
<dbReference type="SUPFAM" id="SSF46934">
    <property type="entry name" value="UBA-like"/>
    <property type="match status" value="1"/>
</dbReference>